<gene>
    <name evidence="1" type="ORF">CEXT_452741</name>
</gene>
<comment type="caution">
    <text evidence="1">The sequence shown here is derived from an EMBL/GenBank/DDBJ whole genome shotgun (WGS) entry which is preliminary data.</text>
</comment>
<accession>A0AAV4RN89</accession>
<dbReference type="Proteomes" id="UP001054945">
    <property type="component" value="Unassembled WGS sequence"/>
</dbReference>
<keyword evidence="2" id="KW-1185">Reference proteome</keyword>
<evidence type="ECO:0000313" key="1">
    <source>
        <dbReference type="EMBL" id="GIY21582.1"/>
    </source>
</evidence>
<dbReference type="EMBL" id="BPLR01008034">
    <property type="protein sequence ID" value="GIY21582.1"/>
    <property type="molecule type" value="Genomic_DNA"/>
</dbReference>
<reference evidence="1 2" key="1">
    <citation type="submission" date="2021-06" db="EMBL/GenBank/DDBJ databases">
        <title>Caerostris extrusa draft genome.</title>
        <authorList>
            <person name="Kono N."/>
            <person name="Arakawa K."/>
        </authorList>
    </citation>
    <scope>NUCLEOTIDE SEQUENCE [LARGE SCALE GENOMIC DNA]</scope>
</reference>
<dbReference type="AlphaFoldDB" id="A0AAV4RN89"/>
<organism evidence="1 2">
    <name type="scientific">Caerostris extrusa</name>
    <name type="common">Bark spider</name>
    <name type="synonym">Caerostris bankana</name>
    <dbReference type="NCBI Taxonomy" id="172846"/>
    <lineage>
        <taxon>Eukaryota</taxon>
        <taxon>Metazoa</taxon>
        <taxon>Ecdysozoa</taxon>
        <taxon>Arthropoda</taxon>
        <taxon>Chelicerata</taxon>
        <taxon>Arachnida</taxon>
        <taxon>Araneae</taxon>
        <taxon>Araneomorphae</taxon>
        <taxon>Entelegynae</taxon>
        <taxon>Araneoidea</taxon>
        <taxon>Araneidae</taxon>
        <taxon>Caerostris</taxon>
    </lineage>
</organism>
<protein>
    <submittedName>
        <fullName evidence="1">Uncharacterized protein</fullName>
    </submittedName>
</protein>
<proteinExistence type="predicted"/>
<evidence type="ECO:0000313" key="2">
    <source>
        <dbReference type="Proteomes" id="UP001054945"/>
    </source>
</evidence>
<sequence length="243" mass="27905">MNYHHWLAGLHRRTKTTFCRHGGRFSQADRCPVRLVQMVYRTSAPVIKRHGAVAVYRQWPHQQRQMVTVISLTTQINVFMKDCCLKSAVMLRRNLHVPTQMRLTGSLRFNSLVCHSFVHTDSQKSPYSSLARPSLLGFKRWADHQSDLLIRMLKSTATALCFMYGVCGTEPYQASNKIFTNEPLRATGGPAGLSAVCGACQLDSSVSDLHRTRRLYTRHCHFYSGRLSIYKSHRGKYDWQLRD</sequence>
<name>A0AAV4RN89_CAEEX</name>